<dbReference type="Pfam" id="PF14417">
    <property type="entry name" value="MEDS"/>
    <property type="match status" value="1"/>
</dbReference>
<evidence type="ECO:0000256" key="3">
    <source>
        <dbReference type="SAM" id="MobiDB-lite"/>
    </source>
</evidence>
<dbReference type="Pfam" id="PF13185">
    <property type="entry name" value="GAF_2"/>
    <property type="match status" value="1"/>
</dbReference>
<keyword evidence="2" id="KW-0804">Transcription</keyword>
<feature type="domain" description="GAF" evidence="4">
    <location>
        <begin position="430"/>
        <end position="567"/>
    </location>
</feature>
<keyword evidence="1" id="KW-0805">Transcription regulation</keyword>
<dbReference type="PANTHER" id="PTHR34236">
    <property type="entry name" value="DIMETHYL SULFOXIDE REDUCTASE TRANSCRIPTIONAL ACTIVATOR"/>
    <property type="match status" value="1"/>
</dbReference>
<dbReference type="Proteomes" id="UP000199062">
    <property type="component" value="Unassembled WGS sequence"/>
</dbReference>
<evidence type="ECO:0000256" key="1">
    <source>
        <dbReference type="ARBA" id="ARBA00023015"/>
    </source>
</evidence>
<dbReference type="SUPFAM" id="SSF55781">
    <property type="entry name" value="GAF domain-like"/>
    <property type="match status" value="3"/>
</dbReference>
<dbReference type="InterPro" id="IPR029016">
    <property type="entry name" value="GAF-like_dom_sf"/>
</dbReference>
<gene>
    <name evidence="5" type="ORF">SAMN05216559_0937</name>
</gene>
<organism evidence="5 6">
    <name type="scientific">Halomicrobium zhouii</name>
    <dbReference type="NCBI Taxonomy" id="767519"/>
    <lineage>
        <taxon>Archaea</taxon>
        <taxon>Methanobacteriati</taxon>
        <taxon>Methanobacteriota</taxon>
        <taxon>Stenosarchaea group</taxon>
        <taxon>Halobacteria</taxon>
        <taxon>Halobacteriales</taxon>
        <taxon>Haloarculaceae</taxon>
        <taxon>Halomicrobium</taxon>
    </lineage>
</organism>
<dbReference type="AlphaFoldDB" id="A0A1I6KJX9"/>
<dbReference type="InterPro" id="IPR007050">
    <property type="entry name" value="HTH_bacterioopsin"/>
</dbReference>
<feature type="domain" description="GAF" evidence="4">
    <location>
        <begin position="270"/>
        <end position="416"/>
    </location>
</feature>
<dbReference type="EMBL" id="FOZK01000001">
    <property type="protein sequence ID" value="SFR91553.1"/>
    <property type="molecule type" value="Genomic_DNA"/>
</dbReference>
<dbReference type="STRING" id="767519.SAMN05216559_0937"/>
<accession>A0A1I6KJX9</accession>
<dbReference type="InterPro" id="IPR031803">
    <property type="entry name" value="BAT_GAF/HTH-assoc"/>
</dbReference>
<keyword evidence="6" id="KW-1185">Reference proteome</keyword>
<feature type="domain" description="GAF" evidence="4">
    <location>
        <begin position="588"/>
        <end position="755"/>
    </location>
</feature>
<evidence type="ECO:0000256" key="2">
    <source>
        <dbReference type="ARBA" id="ARBA00023163"/>
    </source>
</evidence>
<dbReference type="InterPro" id="IPR003018">
    <property type="entry name" value="GAF"/>
</dbReference>
<evidence type="ECO:0000313" key="6">
    <source>
        <dbReference type="Proteomes" id="UP000199062"/>
    </source>
</evidence>
<dbReference type="SMART" id="SM00065">
    <property type="entry name" value="GAF"/>
    <property type="match status" value="3"/>
</dbReference>
<dbReference type="Gene3D" id="3.30.450.40">
    <property type="match status" value="3"/>
</dbReference>
<dbReference type="InterPro" id="IPR036388">
    <property type="entry name" value="WH-like_DNA-bd_sf"/>
</dbReference>
<dbReference type="Pfam" id="PF04967">
    <property type="entry name" value="HTH_10"/>
    <property type="match status" value="1"/>
</dbReference>
<dbReference type="RefSeq" id="WP_089814332.1">
    <property type="nucleotide sequence ID" value="NZ_FOZK01000001.1"/>
</dbReference>
<evidence type="ECO:0000313" key="5">
    <source>
        <dbReference type="EMBL" id="SFR91553.1"/>
    </source>
</evidence>
<sequence length="981" mass="108698">MSLIERVSREEDDVLTLERGLDALRSSPSFRGPVESLDGHEANEHMALIYENRAEQVAATVPYLEQGLRRGERCMCLLETESKDAVLAGLRRTDVDVDAALDTGALTFHTVEETYLRDGQFDPDEMLEFYADVIDEATREYEALRLAASVGWLLEEATSTADFMAYESKVNDLFHGEDCIALCQYDRSRFPPEVLGTVIQTHPHLVYDSTVCHNVYYTPPEEFFGPDQPDREIDRMLRTLTERAEAKVALQERERYLREQNEVVADPDRPFERKVQRLLELGQERLGLDCAALTRWDGDELATVAAVGGHERFDDGDPTPVEETYCRKVLSREAPLTVEHAARQGWDDDPAYDVWGHESYVGTTVTLGSELYGTVCFASGSPRTEPFTDHERTVVELTSQWIGYELEREHREAQLAALNEMARDLLRMEGHEDVAEAAVDHAESTLKLPVSTVLGYDHDEGGLRAIAETDDAADGMPTESLCDPETGPFWETFVANEVRTVDDVGELPGANDDLTEAVAIPLGAHGLFVTATIDRDGFGSAERDFVEATAATLETVTARVERERQLQEREQTLETQNETLERLDRVNDIIRSIDQALVQASTRTEIESVVCERLATGGPYELAWVGDVDRVTGAVRPRESAGAEKGSLDGLTVDADEGEESDHPAARAVDRREPQFANDVLSDERCASWRQAALNRGYHAAISLPLVYQDTCYGVLTLYGDSPGVFDELERSVLGELSETIAHAINAVESKKALVSEEAAVLEFAVDDDALPLVTIADEADCSASLDTVVPRSDGRLRGYFTTTGSPADDVLALEPRLPVTDLDLVSAQTDDGEQRCHFEATLEAESLAGTVLEHGGRLREGTAADGEATVVVELAADAAVREFVEMFRTRYPGSELLARYSDERGCRTTAEFHGTMTDELTPRQLEAIQTAYFSGFFERPRPRTGKEIAETMDISQPTFNGHLRSAQRKLCRRLFDADAV</sequence>
<dbReference type="Pfam" id="PF01590">
    <property type="entry name" value="GAF"/>
    <property type="match status" value="1"/>
</dbReference>
<dbReference type="Gene3D" id="1.10.10.10">
    <property type="entry name" value="Winged helix-like DNA-binding domain superfamily/Winged helix DNA-binding domain"/>
    <property type="match status" value="1"/>
</dbReference>
<dbReference type="InterPro" id="IPR025847">
    <property type="entry name" value="MEDS_domain"/>
</dbReference>
<feature type="region of interest" description="Disordered" evidence="3">
    <location>
        <begin position="636"/>
        <end position="667"/>
    </location>
</feature>
<proteinExistence type="predicted"/>
<dbReference type="PANTHER" id="PTHR34236:SF1">
    <property type="entry name" value="DIMETHYL SULFOXIDE REDUCTASE TRANSCRIPTIONAL ACTIVATOR"/>
    <property type="match status" value="1"/>
</dbReference>
<name>A0A1I6KJX9_9EURY</name>
<dbReference type="Pfam" id="PF15915">
    <property type="entry name" value="BAT"/>
    <property type="match status" value="1"/>
</dbReference>
<evidence type="ECO:0000259" key="4">
    <source>
        <dbReference type="SMART" id="SM00065"/>
    </source>
</evidence>
<protein>
    <submittedName>
        <fullName evidence="5">Predicted DNA binding protein, contains HTH domain</fullName>
    </submittedName>
</protein>
<reference evidence="5 6" key="1">
    <citation type="submission" date="2016-10" db="EMBL/GenBank/DDBJ databases">
        <authorList>
            <person name="de Groot N.N."/>
        </authorList>
    </citation>
    <scope>NUCLEOTIDE SEQUENCE [LARGE SCALE GENOMIC DNA]</scope>
    <source>
        <strain evidence="5 6">CGMCC 1.10457</strain>
    </source>
</reference>
<dbReference type="OrthoDB" id="205707at2157"/>